<evidence type="ECO:0000256" key="6">
    <source>
        <dbReference type="ARBA" id="ARBA00022842"/>
    </source>
</evidence>
<keyword evidence="9" id="KW-1185">Reference proteome</keyword>
<reference evidence="8 9" key="1">
    <citation type="submission" date="2018-05" db="EMBL/GenBank/DDBJ databases">
        <title>Flavobacterium sp. MEBiC07310.</title>
        <authorList>
            <person name="Baek K."/>
        </authorList>
    </citation>
    <scope>NUCLEOTIDE SEQUENCE [LARGE SCALE GENOMIC DNA]</scope>
    <source>
        <strain evidence="8 9">MEBiC07310</strain>
    </source>
</reference>
<gene>
    <name evidence="8" type="ORF">DI487_00100</name>
</gene>
<dbReference type="SFLD" id="SFLDS00003">
    <property type="entry name" value="Haloacid_Dehalogenase"/>
    <property type="match status" value="1"/>
</dbReference>
<dbReference type="GO" id="GO:0016788">
    <property type="term" value="F:hydrolase activity, acting on ester bonds"/>
    <property type="evidence" value="ECO:0007669"/>
    <property type="project" value="InterPro"/>
</dbReference>
<protein>
    <submittedName>
        <fullName evidence="8">3-deoxy-D-manno-octulosonate 8-phosphate phosphatase</fullName>
    </submittedName>
</protein>
<dbReference type="InterPro" id="IPR050793">
    <property type="entry name" value="CMP-NeuNAc_synthase"/>
</dbReference>
<dbReference type="PIRSF" id="PIRSF006118">
    <property type="entry name" value="KDO8-P_Ptase"/>
    <property type="match status" value="1"/>
</dbReference>
<keyword evidence="4 7" id="KW-0479">Metal-binding</keyword>
<dbReference type="EMBL" id="CP029463">
    <property type="protein sequence ID" value="AWM12434.1"/>
    <property type="molecule type" value="Genomic_DNA"/>
</dbReference>
<dbReference type="InterPro" id="IPR010023">
    <property type="entry name" value="KdsC_fam"/>
</dbReference>
<comment type="similarity">
    <text evidence="2">Belongs to the KdsC family.</text>
</comment>
<name>A0A2U8QRG4_9FLAO</name>
<dbReference type="KEGG" id="fse:DI487_00100"/>
<dbReference type="OrthoDB" id="9805604at2"/>
<organism evidence="8 9">
    <name type="scientific">Flavobacterium sediminis</name>
    <dbReference type="NCBI Taxonomy" id="2201181"/>
    <lineage>
        <taxon>Bacteria</taxon>
        <taxon>Pseudomonadati</taxon>
        <taxon>Bacteroidota</taxon>
        <taxon>Flavobacteriia</taxon>
        <taxon>Flavobacteriales</taxon>
        <taxon>Flavobacteriaceae</taxon>
        <taxon>Flavobacterium</taxon>
    </lineage>
</organism>
<dbReference type="InterPro" id="IPR023214">
    <property type="entry name" value="HAD_sf"/>
</dbReference>
<evidence type="ECO:0000256" key="5">
    <source>
        <dbReference type="ARBA" id="ARBA00022801"/>
    </source>
</evidence>
<dbReference type="GO" id="GO:0046872">
    <property type="term" value="F:metal ion binding"/>
    <property type="evidence" value="ECO:0007669"/>
    <property type="project" value="UniProtKB-KW"/>
</dbReference>
<dbReference type="SUPFAM" id="SSF56784">
    <property type="entry name" value="HAD-like"/>
    <property type="match status" value="1"/>
</dbReference>
<dbReference type="Gene3D" id="3.40.50.1000">
    <property type="entry name" value="HAD superfamily/HAD-like"/>
    <property type="match status" value="1"/>
</dbReference>
<sequence length="176" mass="19940">MSQKSYKELMNNITTFIFDVDGVLTDGTIHVTQTGEMLRNMNIRDGYAMKAAVENGYNVCIISGGSNEGVRVRLRNLGITDIHLGVSDKVEVFKEYMDIYNIDPEQVLYMGDDIPDYHVMKLTGLPTCPQNAAPEIKNISKYVSHKEGGKGCVRDVIEQVMKVQHKWMEHFDAKYD</sequence>
<dbReference type="SFLD" id="SFLDG01136">
    <property type="entry name" value="C1.6:_Phosphoserine_Phosphatas"/>
    <property type="match status" value="1"/>
</dbReference>
<feature type="binding site" evidence="7">
    <location>
        <position position="21"/>
    </location>
    <ligand>
        <name>substrate</name>
    </ligand>
</feature>
<dbReference type="PANTHER" id="PTHR21485">
    <property type="entry name" value="HAD SUPERFAMILY MEMBERS CMAS AND KDSC"/>
    <property type="match status" value="1"/>
</dbReference>
<dbReference type="NCBIfam" id="TIGR01670">
    <property type="entry name" value="KdsC-phosphatas"/>
    <property type="match status" value="1"/>
</dbReference>
<dbReference type="FunFam" id="3.40.50.1000:FF:000029">
    <property type="entry name" value="3-deoxy-D-manno-octulosonate 8-phosphate phosphatase KdsC"/>
    <property type="match status" value="1"/>
</dbReference>
<feature type="binding site" evidence="7">
    <location>
        <position position="112"/>
    </location>
    <ligand>
        <name>Mg(2+)</name>
        <dbReference type="ChEBI" id="CHEBI:18420"/>
    </ligand>
</feature>
<dbReference type="InterPro" id="IPR036412">
    <property type="entry name" value="HAD-like_sf"/>
</dbReference>
<keyword evidence="6 7" id="KW-0460">Magnesium</keyword>
<evidence type="ECO:0000256" key="3">
    <source>
        <dbReference type="ARBA" id="ARBA00011881"/>
    </source>
</evidence>
<evidence type="ECO:0000313" key="8">
    <source>
        <dbReference type="EMBL" id="AWM12434.1"/>
    </source>
</evidence>
<evidence type="ECO:0000256" key="1">
    <source>
        <dbReference type="ARBA" id="ARBA00001946"/>
    </source>
</evidence>
<comment type="subunit">
    <text evidence="3">Homotetramer.</text>
</comment>
<dbReference type="Pfam" id="PF08282">
    <property type="entry name" value="Hydrolase_3"/>
    <property type="match status" value="1"/>
</dbReference>
<evidence type="ECO:0000313" key="9">
    <source>
        <dbReference type="Proteomes" id="UP000245429"/>
    </source>
</evidence>
<comment type="cofactor">
    <cofactor evidence="1 7">
        <name>Mg(2+)</name>
        <dbReference type="ChEBI" id="CHEBI:18420"/>
    </cofactor>
</comment>
<dbReference type="PANTHER" id="PTHR21485:SF3">
    <property type="entry name" value="N-ACYLNEURAMINATE CYTIDYLYLTRANSFERASE"/>
    <property type="match status" value="1"/>
</dbReference>
<evidence type="ECO:0000256" key="2">
    <source>
        <dbReference type="ARBA" id="ARBA00005893"/>
    </source>
</evidence>
<dbReference type="CDD" id="cd01630">
    <property type="entry name" value="HAD_KDO-like"/>
    <property type="match status" value="1"/>
</dbReference>
<dbReference type="Proteomes" id="UP000245429">
    <property type="component" value="Chromosome"/>
</dbReference>
<feature type="binding site" evidence="7">
    <location>
        <position position="19"/>
    </location>
    <ligand>
        <name>Mg(2+)</name>
        <dbReference type="ChEBI" id="CHEBI:18420"/>
    </ligand>
</feature>
<dbReference type="SFLD" id="SFLDG01138">
    <property type="entry name" value="C1.6.2:_Deoxy-d-mannose-octulo"/>
    <property type="match status" value="1"/>
</dbReference>
<accession>A0A2U8QRG4</accession>
<evidence type="ECO:0000256" key="7">
    <source>
        <dbReference type="PIRSR" id="PIRSR006118-2"/>
    </source>
</evidence>
<keyword evidence="5" id="KW-0378">Hydrolase</keyword>
<dbReference type="AlphaFoldDB" id="A0A2U8QRG4"/>
<evidence type="ECO:0000256" key="4">
    <source>
        <dbReference type="ARBA" id="ARBA00022723"/>
    </source>
</evidence>
<proteinExistence type="inferred from homology"/>
<dbReference type="GO" id="GO:0008781">
    <property type="term" value="F:N-acylneuraminate cytidylyltransferase activity"/>
    <property type="evidence" value="ECO:0007669"/>
    <property type="project" value="TreeGrafter"/>
</dbReference>